<organism evidence="2 3">
    <name type="scientific">Sphingobacterium suaedae</name>
    <dbReference type="NCBI Taxonomy" id="1686402"/>
    <lineage>
        <taxon>Bacteria</taxon>
        <taxon>Pseudomonadati</taxon>
        <taxon>Bacteroidota</taxon>
        <taxon>Sphingobacteriia</taxon>
        <taxon>Sphingobacteriales</taxon>
        <taxon>Sphingobacteriaceae</taxon>
        <taxon>Sphingobacterium</taxon>
    </lineage>
</organism>
<dbReference type="RefSeq" id="WP_380900734.1">
    <property type="nucleotide sequence ID" value="NZ_JBHUEG010000007.1"/>
</dbReference>
<accession>A0ABW5KCZ7</accession>
<feature type="compositionally biased region" description="Acidic residues" evidence="1">
    <location>
        <begin position="78"/>
        <end position="89"/>
    </location>
</feature>
<comment type="caution">
    <text evidence="2">The sequence shown here is derived from an EMBL/GenBank/DDBJ whole genome shotgun (WGS) entry which is preliminary data.</text>
</comment>
<feature type="compositionally biased region" description="Basic and acidic residues" evidence="1">
    <location>
        <begin position="90"/>
        <end position="108"/>
    </location>
</feature>
<keyword evidence="3" id="KW-1185">Reference proteome</keyword>
<name>A0ABW5KCZ7_9SPHI</name>
<evidence type="ECO:0000256" key="1">
    <source>
        <dbReference type="SAM" id="MobiDB-lite"/>
    </source>
</evidence>
<feature type="region of interest" description="Disordered" evidence="1">
    <location>
        <begin position="39"/>
        <end position="116"/>
    </location>
</feature>
<feature type="compositionally biased region" description="Basic and acidic residues" evidence="1">
    <location>
        <begin position="58"/>
        <end position="76"/>
    </location>
</feature>
<dbReference type="EMBL" id="JBHULR010000003">
    <property type="protein sequence ID" value="MFD2546691.1"/>
    <property type="molecule type" value="Genomic_DNA"/>
</dbReference>
<sequence length="116" mass="13613">MKNYQATTVDQFPTWRARKSTMEINVWYSRPFYGNLFASPDPEEEVENLPPIQPDVNPLERENPDIDTYEENKPTETPEVENDDEESVDIEQRKRQQDLGIVDRHSGNDDDTNITR</sequence>
<dbReference type="Proteomes" id="UP001597545">
    <property type="component" value="Unassembled WGS sequence"/>
</dbReference>
<gene>
    <name evidence="2" type="ORF">ACFSR5_03415</name>
</gene>
<evidence type="ECO:0000313" key="3">
    <source>
        <dbReference type="Proteomes" id="UP001597545"/>
    </source>
</evidence>
<proteinExistence type="predicted"/>
<evidence type="ECO:0000313" key="2">
    <source>
        <dbReference type="EMBL" id="MFD2546691.1"/>
    </source>
</evidence>
<reference evidence="3" key="1">
    <citation type="journal article" date="2019" name="Int. J. Syst. Evol. Microbiol.">
        <title>The Global Catalogue of Microorganisms (GCM) 10K type strain sequencing project: providing services to taxonomists for standard genome sequencing and annotation.</title>
        <authorList>
            <consortium name="The Broad Institute Genomics Platform"/>
            <consortium name="The Broad Institute Genome Sequencing Center for Infectious Disease"/>
            <person name="Wu L."/>
            <person name="Ma J."/>
        </authorList>
    </citation>
    <scope>NUCLEOTIDE SEQUENCE [LARGE SCALE GENOMIC DNA]</scope>
    <source>
        <strain evidence="3">KCTC 42662</strain>
    </source>
</reference>
<protein>
    <submittedName>
        <fullName evidence="2">Uncharacterized protein</fullName>
    </submittedName>
</protein>